<dbReference type="PANTHER" id="PTHR34298">
    <property type="entry name" value="SEGREGATION AND CONDENSATION PROTEIN B"/>
    <property type="match status" value="1"/>
</dbReference>
<dbReference type="NCBIfam" id="TIGR00281">
    <property type="entry name" value="SMC-Scp complex subunit ScpB"/>
    <property type="match status" value="1"/>
</dbReference>
<dbReference type="SUPFAM" id="SSF46785">
    <property type="entry name" value="Winged helix' DNA-binding domain"/>
    <property type="match status" value="2"/>
</dbReference>
<evidence type="ECO:0000256" key="5">
    <source>
        <dbReference type="SAM" id="MobiDB-lite"/>
    </source>
</evidence>
<sequence length="233" mass="24967">MTHNQGADMDDGKNDDTKNDAYATDGAQRSNGAPTTPGTPQVPEQLELSAEDVKPAMEAILMATDQPLHSADFARVLDCPVTEADRLLTELADEYDAQHRGFELRRTARGWQFASRAEFEGVVSRFVTDGQTARLSQAALEALAIIAYKQPVTRAQVAAIRGVNSDGVIRSLSVRGLIREAGTDPESKATLLATSGLFLDYMGIESLAQLPPLAPFLPAQSAANSDEAFGMDS</sequence>
<evidence type="ECO:0000256" key="4">
    <source>
        <dbReference type="ARBA" id="ARBA00023306"/>
    </source>
</evidence>
<proteinExistence type="predicted"/>
<dbReference type="InterPro" id="IPR036390">
    <property type="entry name" value="WH_DNA-bd_sf"/>
</dbReference>
<keyword evidence="4" id="KW-0131">Cell cycle</keyword>
<dbReference type="InterPro" id="IPR036388">
    <property type="entry name" value="WH-like_DNA-bd_sf"/>
</dbReference>
<dbReference type="Proteomes" id="UP000216725">
    <property type="component" value="Unassembled WGS sequence"/>
</dbReference>
<keyword evidence="7" id="KW-1185">Reference proteome</keyword>
<evidence type="ECO:0000256" key="3">
    <source>
        <dbReference type="ARBA" id="ARBA00022829"/>
    </source>
</evidence>
<dbReference type="EMBL" id="MWWR01000002">
    <property type="protein sequence ID" value="OZG53396.1"/>
    <property type="molecule type" value="Genomic_DNA"/>
</dbReference>
<dbReference type="GO" id="GO:0051304">
    <property type="term" value="P:chromosome separation"/>
    <property type="evidence" value="ECO:0007669"/>
    <property type="project" value="InterPro"/>
</dbReference>
<protein>
    <submittedName>
        <fullName evidence="6">Segregation and condensation protein B</fullName>
    </submittedName>
</protein>
<dbReference type="GO" id="GO:0051301">
    <property type="term" value="P:cell division"/>
    <property type="evidence" value="ECO:0007669"/>
    <property type="project" value="UniProtKB-KW"/>
</dbReference>
<dbReference type="Gene3D" id="1.10.10.10">
    <property type="entry name" value="Winged helix-like DNA-binding domain superfamily/Winged helix DNA-binding domain"/>
    <property type="match status" value="2"/>
</dbReference>
<gene>
    <name evidence="6" type="ORF">PSRA_0203</name>
</gene>
<dbReference type="Pfam" id="PF04079">
    <property type="entry name" value="SMC_ScpB"/>
    <property type="match status" value="1"/>
</dbReference>
<feature type="region of interest" description="Disordered" evidence="5">
    <location>
        <begin position="1"/>
        <end position="42"/>
    </location>
</feature>
<keyword evidence="3" id="KW-0159">Chromosome partition</keyword>
<keyword evidence="1" id="KW-0963">Cytoplasm</keyword>
<reference evidence="6 7" key="1">
    <citation type="journal article" date="2017" name="BMC Genomics">
        <title>Comparative genomic and phylogenomic analyses of the Bifidobacteriaceae family.</title>
        <authorList>
            <person name="Lugli G.A."/>
            <person name="Milani C."/>
            <person name="Turroni F."/>
            <person name="Duranti S."/>
            <person name="Mancabelli L."/>
            <person name="Mangifesta M."/>
            <person name="Ferrario C."/>
            <person name="Modesto M."/>
            <person name="Mattarelli P."/>
            <person name="Jiri K."/>
            <person name="van Sinderen D."/>
            <person name="Ventura M."/>
        </authorList>
    </citation>
    <scope>NUCLEOTIDE SEQUENCE [LARGE SCALE GENOMIC DNA]</scope>
    <source>
        <strain evidence="6 7">DSM 24742</strain>
    </source>
</reference>
<name>A0A261F395_9BIFI</name>
<keyword evidence="2" id="KW-0132">Cell division</keyword>
<dbReference type="AlphaFoldDB" id="A0A261F395"/>
<dbReference type="PANTHER" id="PTHR34298:SF2">
    <property type="entry name" value="SEGREGATION AND CONDENSATION PROTEIN B"/>
    <property type="match status" value="1"/>
</dbReference>
<comment type="caution">
    <text evidence="6">The sequence shown here is derived from an EMBL/GenBank/DDBJ whole genome shotgun (WGS) entry which is preliminary data.</text>
</comment>
<dbReference type="InterPro" id="IPR005234">
    <property type="entry name" value="ScpB_csome_segregation"/>
</dbReference>
<organism evidence="6 7">
    <name type="scientific">Pseudoscardovia radai</name>
    <dbReference type="NCBI Taxonomy" id="987066"/>
    <lineage>
        <taxon>Bacteria</taxon>
        <taxon>Bacillati</taxon>
        <taxon>Actinomycetota</taxon>
        <taxon>Actinomycetes</taxon>
        <taxon>Bifidobacteriales</taxon>
        <taxon>Bifidobacteriaceae</taxon>
        <taxon>Pseudoscardovia</taxon>
    </lineage>
</organism>
<accession>A0A261F395</accession>
<feature type="compositionally biased region" description="Basic and acidic residues" evidence="5">
    <location>
        <begin position="10"/>
        <end position="19"/>
    </location>
</feature>
<feature type="compositionally biased region" description="Polar residues" evidence="5">
    <location>
        <begin position="27"/>
        <end position="39"/>
    </location>
</feature>
<evidence type="ECO:0000313" key="7">
    <source>
        <dbReference type="Proteomes" id="UP000216725"/>
    </source>
</evidence>
<evidence type="ECO:0000313" key="6">
    <source>
        <dbReference type="EMBL" id="OZG53396.1"/>
    </source>
</evidence>
<evidence type="ECO:0000256" key="2">
    <source>
        <dbReference type="ARBA" id="ARBA00022618"/>
    </source>
</evidence>
<evidence type="ECO:0000256" key="1">
    <source>
        <dbReference type="ARBA" id="ARBA00022490"/>
    </source>
</evidence>